<dbReference type="HOGENOM" id="CLU_3221889_0_0_11"/>
<organism evidence="1 2">
    <name type="scientific">Scardovia wiggsiae F0424</name>
    <dbReference type="NCBI Taxonomy" id="857290"/>
    <lineage>
        <taxon>Bacteria</taxon>
        <taxon>Bacillati</taxon>
        <taxon>Actinomycetota</taxon>
        <taxon>Actinomycetes</taxon>
        <taxon>Bifidobacteriales</taxon>
        <taxon>Bifidobacteriaceae</taxon>
        <taxon>Scardovia</taxon>
    </lineage>
</organism>
<evidence type="ECO:0000313" key="2">
    <source>
        <dbReference type="Proteomes" id="UP000006415"/>
    </source>
</evidence>
<dbReference type="AlphaFoldDB" id="J0X098"/>
<sequence>MDDTAYTQQVQAAITDIDRRISGYSAELSQVRQKIKELEEDHNN</sequence>
<proteinExistence type="predicted"/>
<dbReference type="EMBL" id="AGZS01000004">
    <property type="protein sequence ID" value="EJD64801.1"/>
    <property type="molecule type" value="Genomic_DNA"/>
</dbReference>
<name>J0X098_9BIFI</name>
<comment type="caution">
    <text evidence="1">The sequence shown here is derived from an EMBL/GenBank/DDBJ whole genome shotgun (WGS) entry which is preliminary data.</text>
</comment>
<dbReference type="Proteomes" id="UP000006415">
    <property type="component" value="Unassembled WGS sequence"/>
</dbReference>
<keyword evidence="2" id="KW-1185">Reference proteome</keyword>
<accession>J0X098</accession>
<dbReference type="RefSeq" id="WP_007147984.1">
    <property type="nucleotide sequence ID" value="NZ_AKCI01000001.1"/>
</dbReference>
<dbReference type="STRING" id="857290.HMPREF9156_00920"/>
<gene>
    <name evidence="1" type="ORF">HMPREF9156_00920</name>
</gene>
<protein>
    <submittedName>
        <fullName evidence="1">Uncharacterized protein</fullName>
    </submittedName>
</protein>
<reference evidence="1 2" key="1">
    <citation type="submission" date="2012-01" db="EMBL/GenBank/DDBJ databases">
        <title>The Genome Sequence of Scardovia wiggsiae F0424.</title>
        <authorList>
            <consortium name="The Broad Institute Genome Sequencing Platform"/>
            <person name="Earl A."/>
            <person name="Ward D."/>
            <person name="Feldgarden M."/>
            <person name="Gevers D."/>
            <person name="Izard J."/>
            <person name="Ganesan A."/>
            <person name="Baranova O.V."/>
            <person name="Blanton J.M."/>
            <person name="Tanner A.C."/>
            <person name="Mathney J."/>
            <person name="Dewhirst F.E."/>
            <person name="Young S.K."/>
            <person name="Zeng Q."/>
            <person name="Gargeya S."/>
            <person name="Fitzgerald M."/>
            <person name="Haas B."/>
            <person name="Abouelleil A."/>
            <person name="Alvarado L."/>
            <person name="Arachchi H.M."/>
            <person name="Berlin A."/>
            <person name="Chapman S.B."/>
            <person name="Gearin G."/>
            <person name="Goldberg J."/>
            <person name="Griggs A."/>
            <person name="Gujja S."/>
            <person name="Hansen M."/>
            <person name="Heiman D."/>
            <person name="Howarth C."/>
            <person name="Larimer J."/>
            <person name="Lui A."/>
            <person name="MacDonald P.J.P."/>
            <person name="McCowen C."/>
            <person name="Montmayeur A."/>
            <person name="Murphy C."/>
            <person name="Neiman D."/>
            <person name="Pearson M."/>
            <person name="Priest M."/>
            <person name="Roberts A."/>
            <person name="Saif S."/>
            <person name="Shea T."/>
            <person name="Sisk P."/>
            <person name="Stolte C."/>
            <person name="Sykes S."/>
            <person name="Wortman J."/>
            <person name="Nusbaum C."/>
            <person name="Birren B."/>
        </authorList>
    </citation>
    <scope>NUCLEOTIDE SEQUENCE [LARGE SCALE GENOMIC DNA]</scope>
    <source>
        <strain evidence="1 2">F0424</strain>
    </source>
</reference>
<evidence type="ECO:0000313" key="1">
    <source>
        <dbReference type="EMBL" id="EJD64801.1"/>
    </source>
</evidence>